<dbReference type="AlphaFoldDB" id="A0A7C9CSF0"/>
<proteinExistence type="predicted"/>
<name>A0A7C9CSF0_OPUST</name>
<accession>A0A7C9CSF0</accession>
<feature type="domain" description="Enoyl-CoA hydratase/isomerase" evidence="1">
    <location>
        <begin position="59"/>
        <end position="99"/>
    </location>
</feature>
<sequence length="104" mass="11967">MQGFRRSIRLIKNFPFKPPFFPSYSSSASALIDRCTDVYIDGQRMQTSVMTEDSSSRCKMVVLNRPHALNAFDTPMVTQLLRLYRSWEEDVNVGFVVLKVLASR</sequence>
<dbReference type="Gene3D" id="3.30.300.220">
    <property type="match status" value="1"/>
</dbReference>
<protein>
    <recommendedName>
        <fullName evidence="1">Enoyl-CoA hydratase/isomerase domain-containing protein</fullName>
    </recommendedName>
</protein>
<reference evidence="2" key="2">
    <citation type="submission" date="2020-07" db="EMBL/GenBank/DDBJ databases">
        <authorList>
            <person name="Vera ALvarez R."/>
            <person name="Arias-Moreno D.M."/>
            <person name="Jimenez-Jacinto V."/>
            <person name="Jimenez-Bremont J.F."/>
            <person name="Swaminathan K."/>
            <person name="Moose S.P."/>
            <person name="Guerrero-Gonzalez M.L."/>
            <person name="Marino-Ramirez L."/>
            <person name="Landsman D."/>
            <person name="Rodriguez-Kessler M."/>
            <person name="Delgado-Sanchez P."/>
        </authorList>
    </citation>
    <scope>NUCLEOTIDE SEQUENCE</scope>
    <source>
        <tissue evidence="2">Cladode</tissue>
    </source>
</reference>
<organism evidence="2">
    <name type="scientific">Opuntia streptacantha</name>
    <name type="common">Prickly pear cactus</name>
    <name type="synonym">Opuntia cardona</name>
    <dbReference type="NCBI Taxonomy" id="393608"/>
    <lineage>
        <taxon>Eukaryota</taxon>
        <taxon>Viridiplantae</taxon>
        <taxon>Streptophyta</taxon>
        <taxon>Embryophyta</taxon>
        <taxon>Tracheophyta</taxon>
        <taxon>Spermatophyta</taxon>
        <taxon>Magnoliopsida</taxon>
        <taxon>eudicotyledons</taxon>
        <taxon>Gunneridae</taxon>
        <taxon>Pentapetalae</taxon>
        <taxon>Caryophyllales</taxon>
        <taxon>Cactineae</taxon>
        <taxon>Cactaceae</taxon>
        <taxon>Opuntioideae</taxon>
        <taxon>Opuntia</taxon>
    </lineage>
</organism>
<dbReference type="InterPro" id="IPR045004">
    <property type="entry name" value="ECH_dom"/>
</dbReference>
<evidence type="ECO:0000313" key="2">
    <source>
        <dbReference type="EMBL" id="MBA4625421.1"/>
    </source>
</evidence>
<evidence type="ECO:0000259" key="1">
    <source>
        <dbReference type="Pfam" id="PF16113"/>
    </source>
</evidence>
<dbReference type="InterPro" id="IPR029045">
    <property type="entry name" value="ClpP/crotonase-like_dom_sf"/>
</dbReference>
<dbReference type="SUPFAM" id="SSF52096">
    <property type="entry name" value="ClpP/crotonase"/>
    <property type="match status" value="1"/>
</dbReference>
<reference evidence="2" key="1">
    <citation type="journal article" date="2013" name="J. Plant Res.">
        <title>Effect of fungi and light on seed germination of three Opuntia species from semiarid lands of central Mexico.</title>
        <authorList>
            <person name="Delgado-Sanchez P."/>
            <person name="Jimenez-Bremont J.F."/>
            <person name="Guerrero-Gonzalez Mde L."/>
            <person name="Flores J."/>
        </authorList>
    </citation>
    <scope>NUCLEOTIDE SEQUENCE</scope>
    <source>
        <tissue evidence="2">Cladode</tissue>
    </source>
</reference>
<dbReference type="EMBL" id="GISG01051960">
    <property type="protein sequence ID" value="MBA4625421.1"/>
    <property type="molecule type" value="Transcribed_RNA"/>
</dbReference>
<dbReference type="Pfam" id="PF16113">
    <property type="entry name" value="ECH_2"/>
    <property type="match status" value="1"/>
</dbReference>